<sequence length="358" mass="39026">MARGGSVPGFLLKKKKNMVLVKQWIYEMRPEADVSPANYRYEEVEQDLTPVRGEVVVEGAYWSVDPYMRIQQSSKDTWEAPHPTGEVQGAAVVGRVTCVGEGVTALKVGDWVETYMGWRSAGLRAVADCRLLNADEVSPSTALHVLGMPGRIAYFGLLEAGKPRPGETLVVSGAAGAVGSIVGQIGKLAGLRVIGVVGSDEKARWITEELGFDAAINYRQVSDVESMKQAFAEHAPDGVDIYYDNTGGVTTDAFIESMNLRARIIICGQISQYQSGLEVPNMGPRLLHHFLYKRATMTGVLARDYTARMDEMLRVMGPWVRDGKIKYNETLIGGFETLPEALCGLFTGANTGKMIVKA</sequence>
<dbReference type="AlphaFoldDB" id="A0A1I7DXP9"/>
<proteinExistence type="predicted"/>
<dbReference type="InterPro" id="IPR013149">
    <property type="entry name" value="ADH-like_C"/>
</dbReference>
<dbReference type="GO" id="GO:0016628">
    <property type="term" value="F:oxidoreductase activity, acting on the CH-CH group of donors, NAD or NADP as acceptor"/>
    <property type="evidence" value="ECO:0007669"/>
    <property type="project" value="InterPro"/>
</dbReference>
<dbReference type="CDD" id="cd05288">
    <property type="entry name" value="PGDH"/>
    <property type="match status" value="1"/>
</dbReference>
<keyword evidence="1" id="KW-0560">Oxidoreductase</keyword>
<dbReference type="SMART" id="SM00829">
    <property type="entry name" value="PKS_ER"/>
    <property type="match status" value="1"/>
</dbReference>
<dbReference type="InterPro" id="IPR011032">
    <property type="entry name" value="GroES-like_sf"/>
</dbReference>
<dbReference type="InterPro" id="IPR041694">
    <property type="entry name" value="ADH_N_2"/>
</dbReference>
<dbReference type="Pfam" id="PF00107">
    <property type="entry name" value="ADH_zinc_N"/>
    <property type="match status" value="1"/>
</dbReference>
<keyword evidence="4" id="KW-1185">Reference proteome</keyword>
<dbReference type="PANTHER" id="PTHR43205">
    <property type="entry name" value="PROSTAGLANDIN REDUCTASE"/>
    <property type="match status" value="1"/>
</dbReference>
<dbReference type="Pfam" id="PF16884">
    <property type="entry name" value="ADH_N_2"/>
    <property type="match status" value="1"/>
</dbReference>
<dbReference type="PANTHER" id="PTHR43205:SF7">
    <property type="entry name" value="PROSTAGLANDIN REDUCTASE 1"/>
    <property type="match status" value="1"/>
</dbReference>
<feature type="domain" description="Enoyl reductase (ER)" evidence="2">
    <location>
        <begin position="32"/>
        <end position="356"/>
    </location>
</feature>
<evidence type="ECO:0000259" key="2">
    <source>
        <dbReference type="SMART" id="SM00829"/>
    </source>
</evidence>
<dbReference type="Gene3D" id="3.90.180.10">
    <property type="entry name" value="Medium-chain alcohol dehydrogenases, catalytic domain"/>
    <property type="match status" value="1"/>
</dbReference>
<accession>A0A1I7DXP9</accession>
<dbReference type="EMBL" id="FPBD01000012">
    <property type="protein sequence ID" value="SFU16448.1"/>
    <property type="molecule type" value="Genomic_DNA"/>
</dbReference>
<evidence type="ECO:0000313" key="3">
    <source>
        <dbReference type="EMBL" id="SFU16448.1"/>
    </source>
</evidence>
<dbReference type="FunFam" id="3.40.50.720:FF:000121">
    <property type="entry name" value="Prostaglandin reductase 2"/>
    <property type="match status" value="1"/>
</dbReference>
<dbReference type="InterPro" id="IPR020843">
    <property type="entry name" value="ER"/>
</dbReference>
<dbReference type="Proteomes" id="UP000183371">
    <property type="component" value="Unassembled WGS sequence"/>
</dbReference>
<dbReference type="SUPFAM" id="SSF51735">
    <property type="entry name" value="NAD(P)-binding Rossmann-fold domains"/>
    <property type="match status" value="1"/>
</dbReference>
<organism evidence="3 4">
    <name type="scientific">Pseudovibrio denitrificans</name>
    <dbReference type="NCBI Taxonomy" id="258256"/>
    <lineage>
        <taxon>Bacteria</taxon>
        <taxon>Pseudomonadati</taxon>
        <taxon>Pseudomonadota</taxon>
        <taxon>Alphaproteobacteria</taxon>
        <taxon>Hyphomicrobiales</taxon>
        <taxon>Stappiaceae</taxon>
        <taxon>Pseudovibrio</taxon>
    </lineage>
</organism>
<evidence type="ECO:0000313" key="4">
    <source>
        <dbReference type="Proteomes" id="UP000183371"/>
    </source>
</evidence>
<name>A0A1I7DXP9_9HYPH</name>
<dbReference type="InterPro" id="IPR036291">
    <property type="entry name" value="NAD(P)-bd_dom_sf"/>
</dbReference>
<dbReference type="Gene3D" id="3.40.50.720">
    <property type="entry name" value="NAD(P)-binding Rossmann-like Domain"/>
    <property type="match status" value="1"/>
</dbReference>
<evidence type="ECO:0000256" key="1">
    <source>
        <dbReference type="ARBA" id="ARBA00023002"/>
    </source>
</evidence>
<protein>
    <recommendedName>
        <fullName evidence="2">Enoyl reductase (ER) domain-containing protein</fullName>
    </recommendedName>
</protein>
<reference evidence="4" key="1">
    <citation type="submission" date="2016-10" db="EMBL/GenBank/DDBJ databases">
        <authorList>
            <person name="Varghese N."/>
            <person name="Submissions S."/>
        </authorList>
    </citation>
    <scope>NUCLEOTIDE SEQUENCE [LARGE SCALE GENOMIC DNA]</scope>
    <source>
        <strain evidence="4">DSM 17465</strain>
    </source>
</reference>
<gene>
    <name evidence="3" type="ORF">SAMN05444141_11294</name>
</gene>
<dbReference type="InterPro" id="IPR045010">
    <property type="entry name" value="MDR_fam"/>
</dbReference>
<dbReference type="SUPFAM" id="SSF50129">
    <property type="entry name" value="GroES-like"/>
    <property type="match status" value="1"/>
</dbReference>